<proteinExistence type="predicted"/>
<name>A0A397TK02_9GLOM</name>
<evidence type="ECO:0000313" key="2">
    <source>
        <dbReference type="EMBL" id="RIA98308.1"/>
    </source>
</evidence>
<evidence type="ECO:0000313" key="3">
    <source>
        <dbReference type="Proteomes" id="UP000265703"/>
    </source>
</evidence>
<organism evidence="2 3">
    <name type="scientific">Glomus cerebriforme</name>
    <dbReference type="NCBI Taxonomy" id="658196"/>
    <lineage>
        <taxon>Eukaryota</taxon>
        <taxon>Fungi</taxon>
        <taxon>Fungi incertae sedis</taxon>
        <taxon>Mucoromycota</taxon>
        <taxon>Glomeromycotina</taxon>
        <taxon>Glomeromycetes</taxon>
        <taxon>Glomerales</taxon>
        <taxon>Glomeraceae</taxon>
        <taxon>Glomus</taxon>
    </lineage>
</organism>
<dbReference type="Proteomes" id="UP000265703">
    <property type="component" value="Unassembled WGS sequence"/>
</dbReference>
<sequence length="51" mass="6361">YFNYKLNVLIFGNLVLRINIKISKINRFYGFCINLICFFWVFLIICIFWFR</sequence>
<comment type="caution">
    <text evidence="2">The sequence shown here is derived from an EMBL/GenBank/DDBJ whole genome shotgun (WGS) entry which is preliminary data.</text>
</comment>
<dbReference type="EMBL" id="QKYT01000017">
    <property type="protein sequence ID" value="RIA98308.1"/>
    <property type="molecule type" value="Genomic_DNA"/>
</dbReference>
<dbReference type="AlphaFoldDB" id="A0A397TK02"/>
<keyword evidence="3" id="KW-1185">Reference proteome</keyword>
<feature type="transmembrane region" description="Helical" evidence="1">
    <location>
        <begin position="28"/>
        <end position="50"/>
    </location>
</feature>
<feature type="non-terminal residue" evidence="2">
    <location>
        <position position="1"/>
    </location>
</feature>
<gene>
    <name evidence="2" type="ORF">C1645_750224</name>
</gene>
<evidence type="ECO:0000256" key="1">
    <source>
        <dbReference type="SAM" id="Phobius"/>
    </source>
</evidence>
<reference evidence="2 3" key="1">
    <citation type="submission" date="2018-06" db="EMBL/GenBank/DDBJ databases">
        <title>Comparative genomics reveals the genomic features of Rhizophagus irregularis, R. cerebriforme, R. diaphanum and Gigaspora rosea, and their symbiotic lifestyle signature.</title>
        <authorList>
            <person name="Morin E."/>
            <person name="San Clemente H."/>
            <person name="Chen E.C.H."/>
            <person name="De La Providencia I."/>
            <person name="Hainaut M."/>
            <person name="Kuo A."/>
            <person name="Kohler A."/>
            <person name="Murat C."/>
            <person name="Tang N."/>
            <person name="Roy S."/>
            <person name="Loubradou J."/>
            <person name="Henrissat B."/>
            <person name="Grigoriev I.V."/>
            <person name="Corradi N."/>
            <person name="Roux C."/>
            <person name="Martin F.M."/>
        </authorList>
    </citation>
    <scope>NUCLEOTIDE SEQUENCE [LARGE SCALE GENOMIC DNA]</scope>
    <source>
        <strain evidence="2 3">DAOM 227022</strain>
    </source>
</reference>
<evidence type="ECO:0008006" key="4">
    <source>
        <dbReference type="Google" id="ProtNLM"/>
    </source>
</evidence>
<protein>
    <recommendedName>
        <fullName evidence="4">NADH dehydrogenase subunit 5</fullName>
    </recommendedName>
</protein>
<keyword evidence="1" id="KW-0472">Membrane</keyword>
<keyword evidence="1" id="KW-1133">Transmembrane helix</keyword>
<keyword evidence="1" id="KW-0812">Transmembrane</keyword>
<accession>A0A397TK02</accession>